<protein>
    <submittedName>
        <fullName evidence="1">Uncharacterized protein</fullName>
    </submittedName>
</protein>
<reference evidence="1" key="2">
    <citation type="submission" date="2015-06" db="UniProtKB">
        <authorList>
            <consortium name="EnsemblPlants"/>
        </authorList>
    </citation>
    <scope>IDENTIFICATION</scope>
    <source>
        <strain evidence="1">DM1-3 516 R44</strain>
    </source>
</reference>
<dbReference type="Proteomes" id="UP000011115">
    <property type="component" value="Unassembled WGS sequence"/>
</dbReference>
<dbReference type="Gramene" id="PGSC0003DMT400091077">
    <property type="protein sequence ID" value="PGSC0003DMT400091077"/>
    <property type="gene ID" value="PGSC0003DMG400040648"/>
</dbReference>
<evidence type="ECO:0000313" key="2">
    <source>
        <dbReference type="Proteomes" id="UP000011115"/>
    </source>
</evidence>
<proteinExistence type="predicted"/>
<name>M1DLU5_SOLTU</name>
<dbReference type="AlphaFoldDB" id="M1DLU5"/>
<dbReference type="InParanoid" id="M1DLU5"/>
<dbReference type="EnsemblPlants" id="PGSC0003DMT400091077">
    <property type="protein sequence ID" value="PGSC0003DMT400091077"/>
    <property type="gene ID" value="PGSC0003DMG400040648"/>
</dbReference>
<organism evidence="1 2">
    <name type="scientific">Solanum tuberosum</name>
    <name type="common">Potato</name>
    <dbReference type="NCBI Taxonomy" id="4113"/>
    <lineage>
        <taxon>Eukaryota</taxon>
        <taxon>Viridiplantae</taxon>
        <taxon>Streptophyta</taxon>
        <taxon>Embryophyta</taxon>
        <taxon>Tracheophyta</taxon>
        <taxon>Spermatophyta</taxon>
        <taxon>Magnoliopsida</taxon>
        <taxon>eudicotyledons</taxon>
        <taxon>Gunneridae</taxon>
        <taxon>Pentapetalae</taxon>
        <taxon>asterids</taxon>
        <taxon>lamiids</taxon>
        <taxon>Solanales</taxon>
        <taxon>Solanaceae</taxon>
        <taxon>Solanoideae</taxon>
        <taxon>Solaneae</taxon>
        <taxon>Solanum</taxon>
    </lineage>
</organism>
<evidence type="ECO:0000313" key="1">
    <source>
        <dbReference type="EnsemblPlants" id="PGSC0003DMT400091077"/>
    </source>
</evidence>
<dbReference type="PaxDb" id="4113-PGSC0003DMT400091077"/>
<keyword evidence="2" id="KW-1185">Reference proteome</keyword>
<dbReference type="HOGENOM" id="CLU_2030843_0_0_1"/>
<accession>M1DLU5</accession>
<reference evidence="2" key="1">
    <citation type="journal article" date="2011" name="Nature">
        <title>Genome sequence and analysis of the tuber crop potato.</title>
        <authorList>
            <consortium name="The Potato Genome Sequencing Consortium"/>
        </authorList>
    </citation>
    <scope>NUCLEOTIDE SEQUENCE [LARGE SCALE GENOMIC DNA]</scope>
    <source>
        <strain evidence="2">cv. DM1-3 516 R44</strain>
    </source>
</reference>
<sequence>MRNFIWVVHIDESEDDFFGLTNADSSSCTEKNNFPWNVNSNYPMIWPWKNPHGGDLGDIVPPDKYDENTINCAAELGLLVFPGVNHRFCQDVVVINTGDKYFARLGKLNKNVVVSLDLDHVL</sequence>